<organism evidence="4 5">
    <name type="scientific">Coilia grayii</name>
    <name type="common">Gray's grenadier anchovy</name>
    <dbReference type="NCBI Taxonomy" id="363190"/>
    <lineage>
        <taxon>Eukaryota</taxon>
        <taxon>Metazoa</taxon>
        <taxon>Chordata</taxon>
        <taxon>Craniata</taxon>
        <taxon>Vertebrata</taxon>
        <taxon>Euteleostomi</taxon>
        <taxon>Actinopterygii</taxon>
        <taxon>Neopterygii</taxon>
        <taxon>Teleostei</taxon>
        <taxon>Clupei</taxon>
        <taxon>Clupeiformes</taxon>
        <taxon>Clupeoidei</taxon>
        <taxon>Engraulidae</taxon>
        <taxon>Coilinae</taxon>
        <taxon>Coilia</taxon>
    </lineage>
</organism>
<gene>
    <name evidence="4" type="ORF">ACEWY4_004671</name>
</gene>
<feature type="compositionally biased region" description="Polar residues" evidence="1">
    <location>
        <begin position="1231"/>
        <end position="1273"/>
    </location>
</feature>
<protein>
    <submittedName>
        <fullName evidence="4">Uncharacterized protein</fullName>
    </submittedName>
</protein>
<dbReference type="Gene3D" id="3.90.228.10">
    <property type="match status" value="1"/>
</dbReference>
<keyword evidence="5" id="KW-1185">Reference proteome</keyword>
<accession>A0ABD1KMD3</accession>
<comment type="caution">
    <text evidence="4">The sequence shown here is derived from an EMBL/GenBank/DDBJ whole genome shotgun (WGS) entry which is preliminary data.</text>
</comment>
<feature type="compositionally biased region" description="Polar residues" evidence="1">
    <location>
        <begin position="1460"/>
        <end position="1471"/>
    </location>
</feature>
<sequence>METRCNGNRAVIPSLTSGHIPGTAMLKNFVIPRKKRAFGKAALEPCAKESRDYALIESTLRDLILDMGQEPCKWGDAKLVHNEELLREFAEKRSDMRSKGRHLRETEERFCFLVASDQETTEIYQQGLKVAKANQHSLGKPSHGVYLYRHVDVALKSPDYQPATGKNMIVFKVLFGRVKKVTPSSVESATQDPTISFDCHMSRDSVSPRDSLSQQILGSSVFLFDFNEKHELNTRPRQCLPYAVIPIVSMNLLTSVSIPGSPTELPTKGVPKPGPLESLKAFVLAERRGKGESAMVTFKRYGTHGSHMTDQMPREAGAERNVDCQNKPLPVPFLPQQQLQNFYASVPWAGYPPVHPVIDNGQCGSTEVNHPTFLIQQSQICAPRVQSDSFKEGEARISTIVYSSKTVKDPRLSARELGDPNRATSVMQQKLSTMPESNMMNAQKHPLSSQPQVNECTNTTASTETIPRKTQQVAESCEVSVVHKTEKLPSLKLFKMKFQKYQLYFQMTDAERMQHIWSRTDLSLDQKNLLLDRIHFYEHYYEKYKRGLLFSRVTKTDQSLSMERTSEGNVNPAKIHGTSKPTGDESVRSVCLQMKKPGQSESSSTRVQGPFENKQSKEVIATPDVTSEATKHVRPEPTALHLDLNEQEHSALFNGRLINEEMRIGGLTPNTQQPLSSLQVSQVCPESSTQTTKTQREVVSDIRQDVPKSTIEGSPISQSAIETKSTEHLPENEEKDVYFQDGERKEKEESSEAAAFVDEGHFMDVGVCEEVCTMTESEISAAPPMSSPRQEQEVDQKISDASEELMEQEALTNFKNSGKSDNCCKPKTNNSEIFGNTIYNLLYKRLQLTQLLSNSAPTYEKSYLIPQCTGHTNPSDKNSTVNCDKVQAVSDHTDMDVSPVKKSNWEENTMLGITIKGDARNLNPTRKPLTLSERFSLLACSRGEQTLSSLLQDFMLTDRNKRCDTGPTLTKNEEYISSFNIKLVKLLTQKYNEYHGYKTLTKVSDFKRPVDHTALTLTPRRPNSKSTFKKACCLRRHYFQTLPRAVRRTQLYRAVIQNTKDIVLHKEPSCTTETSNEAKLHQSVDALKQSVDGPEQSYMRRVTNSDHSAVGIPCTLPERVSSTAFKQPFDQSQKGDDEKSNSNCSADRTHLEAIPSVTSKDSNAHFPMEGTGNQDKHEVQQKVQEVTDECVSVKKTTCQYNETSAGKDIPTKHCLSDNNNTCSGIEKNDAPENTTDHSTSNSKVKTTPGTQTALQKNAQDPTVHSNMDSNYSPSLDEQKITYGSDTQEVKLISKLRSYLTKFESTVKLQEPLHEIIPEPSHQGVGTPSKCDTAQTLQLLQKQNTEPLNAECMAIVSELNIDITDPGPTGSSLPSNSVSSTSQQNILPVDVSGSATTMCAPNCVTTQSPVTNDPKPDSTTPLGTVLENATQYPLIELSRPKLPPEPQHTQTKTSDGDHHMQSSSKINGQCPSANKPHSRQNGQDHPVMVKPQEAAQGQKLYANALNTIAFQRHYNTDDISDILKEADCRGIDDLHSLVSKAKDMLKYFISNFERDQGAAVQNGIVTRDIILEKYLHQPPAPFDLKYEALNSFLELQMMVEAREFIENKISFLSAKQTFRSLLWYDPSLYGELFKGRVGLQHQSCVYTSFQQGLKMEGYSKLQNYYIAVTTLNQQLMMVPQTSYYLYLKSKREKLEIEAALQNISDCDSFFLSVPVSSMINFGNNLEHLEKLQNCVIAFVETPASNVPGAFDVGKAEHLSIICRFIQEKMHFSRSCKAPNSQVAWFGLEHLLYDASKILVAKDMALAQSNSLPFQGANSNHIYGPQNSWLPVFNLPPQMPQIHGGMMPECFNDDMNRSPLQRSTSDRRHYVKKRKSIGAVDTTPPGVKRRHSYPVMGQNNEHAHNTIQPPMNPINPGQFQPALHSNNLLKQHAALLRRRTQDNIPPPPPTAPTAATTGRQSHSHIRALLLAKQHNAAQHQQSSASGPLPSSTAGLPAVQTAVPPPSITVGAPKYPPFAFQPSYEGVIRRVPEKSSPQHAVALKQSKNPFTLGPVPSLQIPPSLCAPRPPALHSSNQFTSSLDKASALPEPTPLNYPFFLLNGCTYTSSNSSSANQAAPNDKS</sequence>
<feature type="region of interest" description="Disordered" evidence="1">
    <location>
        <begin position="1435"/>
        <end position="1484"/>
    </location>
</feature>
<evidence type="ECO:0000313" key="4">
    <source>
        <dbReference type="EMBL" id="KAL2100277.1"/>
    </source>
</evidence>
<proteinExistence type="predicted"/>
<dbReference type="Pfam" id="PF12509">
    <property type="entry name" value="DUF3715"/>
    <property type="match status" value="1"/>
</dbReference>
<feature type="region of interest" description="Disordered" evidence="1">
    <location>
        <begin position="1151"/>
        <end position="1181"/>
    </location>
</feature>
<evidence type="ECO:0000259" key="3">
    <source>
        <dbReference type="Pfam" id="PF15326"/>
    </source>
</evidence>
<name>A0ABD1KMD3_9TELE</name>
<dbReference type="InterPro" id="IPR026616">
    <property type="entry name" value="TEX15"/>
</dbReference>
<dbReference type="PANTHER" id="PTHR22380">
    <property type="entry name" value="TESTIS-EXPRESSED PROTEIN 15"/>
    <property type="match status" value="1"/>
</dbReference>
<feature type="region of interest" description="Disordered" evidence="1">
    <location>
        <begin position="1225"/>
        <end position="1273"/>
    </location>
</feature>
<dbReference type="EMBL" id="JBHFQA010000004">
    <property type="protein sequence ID" value="KAL2100277.1"/>
    <property type="molecule type" value="Genomic_DNA"/>
</dbReference>
<feature type="compositionally biased region" description="Low complexity" evidence="1">
    <location>
        <begin position="1965"/>
        <end position="1983"/>
    </location>
</feature>
<dbReference type="PANTHER" id="PTHR22380:SF1">
    <property type="entry name" value="TESTIS-EXPRESSED PROTEIN 15"/>
    <property type="match status" value="1"/>
</dbReference>
<dbReference type="Pfam" id="PF15326">
    <property type="entry name" value="TEX15"/>
    <property type="match status" value="1"/>
</dbReference>
<dbReference type="InterPro" id="IPR032765">
    <property type="entry name" value="TEX15_dom"/>
</dbReference>
<feature type="region of interest" description="Disordered" evidence="1">
    <location>
        <begin position="562"/>
        <end position="586"/>
    </location>
</feature>
<dbReference type="SUPFAM" id="SSF56399">
    <property type="entry name" value="ADP-ribosylation"/>
    <property type="match status" value="1"/>
</dbReference>
<feature type="region of interest" description="Disordered" evidence="1">
    <location>
        <begin position="1938"/>
        <end position="1995"/>
    </location>
</feature>
<feature type="domain" description="TASOR pseudo-PARP" evidence="2">
    <location>
        <begin position="96"/>
        <end position="241"/>
    </location>
</feature>
<reference evidence="4 5" key="1">
    <citation type="submission" date="2024-09" db="EMBL/GenBank/DDBJ databases">
        <title>A chromosome-level genome assembly of Gray's grenadier anchovy, Coilia grayii.</title>
        <authorList>
            <person name="Fu Z."/>
        </authorList>
    </citation>
    <scope>NUCLEOTIDE SEQUENCE [LARGE SCALE GENOMIC DNA]</scope>
    <source>
        <strain evidence="4">G4</strain>
        <tissue evidence="4">Muscle</tissue>
    </source>
</reference>
<feature type="domain" description="Testis expressed sequence 15" evidence="3">
    <location>
        <begin position="1470"/>
        <end position="1664"/>
    </location>
</feature>
<evidence type="ECO:0000313" key="5">
    <source>
        <dbReference type="Proteomes" id="UP001591681"/>
    </source>
</evidence>
<dbReference type="InterPro" id="IPR022188">
    <property type="entry name" value="TASOR_DUF3715"/>
</dbReference>
<dbReference type="Proteomes" id="UP001591681">
    <property type="component" value="Unassembled WGS sequence"/>
</dbReference>
<evidence type="ECO:0000256" key="1">
    <source>
        <dbReference type="SAM" id="MobiDB-lite"/>
    </source>
</evidence>
<evidence type="ECO:0000259" key="2">
    <source>
        <dbReference type="Pfam" id="PF12509"/>
    </source>
</evidence>